<evidence type="ECO:0000256" key="6">
    <source>
        <dbReference type="SAM" id="MobiDB-lite"/>
    </source>
</evidence>
<keyword evidence="5" id="KW-0175">Coiled coil</keyword>
<gene>
    <name evidence="9" type="ORF">JBS370_LOCUS6988</name>
    <name evidence="8" type="ORF">ZHD862_LOCUS173</name>
</gene>
<keyword evidence="3" id="KW-0547">Nucleotide-binding</keyword>
<evidence type="ECO:0000313" key="10">
    <source>
        <dbReference type="Proteomes" id="UP000663836"/>
    </source>
</evidence>
<comment type="caution">
    <text evidence="9">The sequence shown here is derived from an EMBL/GenBank/DDBJ whole genome shotgun (WGS) entry which is preliminary data.</text>
</comment>
<dbReference type="Proteomes" id="UP000663836">
    <property type="component" value="Unassembled WGS sequence"/>
</dbReference>
<evidence type="ECO:0000256" key="1">
    <source>
        <dbReference type="ARBA" id="ARBA00004496"/>
    </source>
</evidence>
<dbReference type="SUPFAM" id="SSF50447">
    <property type="entry name" value="Translation proteins"/>
    <property type="match status" value="1"/>
</dbReference>
<evidence type="ECO:0000256" key="5">
    <source>
        <dbReference type="SAM" id="Coils"/>
    </source>
</evidence>
<comment type="subcellular location">
    <subcellularLocation>
        <location evidence="1">Cytoplasm</location>
    </subcellularLocation>
</comment>
<protein>
    <recommendedName>
        <fullName evidence="7">GTP-eEF1A C-terminal domain-containing protein</fullName>
    </recommendedName>
</protein>
<evidence type="ECO:0000256" key="4">
    <source>
        <dbReference type="ARBA" id="ARBA00023134"/>
    </source>
</evidence>
<dbReference type="EMBL" id="CAJOBD010000404">
    <property type="protein sequence ID" value="CAF3662282.1"/>
    <property type="molecule type" value="Genomic_DNA"/>
</dbReference>
<evidence type="ECO:0000313" key="8">
    <source>
        <dbReference type="EMBL" id="CAF0757969.1"/>
    </source>
</evidence>
<dbReference type="FunFam" id="2.40.30.10:FF:000020">
    <property type="entry name" value="Translation elongation factor EF-1"/>
    <property type="match status" value="1"/>
</dbReference>
<feature type="region of interest" description="Disordered" evidence="6">
    <location>
        <begin position="1"/>
        <end position="38"/>
    </location>
</feature>
<dbReference type="Pfam" id="PF22594">
    <property type="entry name" value="GTP-eEF1A_C"/>
    <property type="match status" value="1"/>
</dbReference>
<proteinExistence type="predicted"/>
<evidence type="ECO:0000256" key="2">
    <source>
        <dbReference type="ARBA" id="ARBA00022490"/>
    </source>
</evidence>
<evidence type="ECO:0000256" key="3">
    <source>
        <dbReference type="ARBA" id="ARBA00022741"/>
    </source>
</evidence>
<feature type="coiled-coil region" evidence="5">
    <location>
        <begin position="82"/>
        <end position="123"/>
    </location>
</feature>
<dbReference type="CDD" id="cd04089">
    <property type="entry name" value="eRF3_II"/>
    <property type="match status" value="1"/>
</dbReference>
<dbReference type="Gene3D" id="2.40.30.10">
    <property type="entry name" value="Translation factors"/>
    <property type="match status" value="2"/>
</dbReference>
<dbReference type="Proteomes" id="UP000663864">
    <property type="component" value="Unassembled WGS sequence"/>
</dbReference>
<keyword evidence="4" id="KW-0342">GTP-binding</keyword>
<dbReference type="SUPFAM" id="SSF50465">
    <property type="entry name" value="EF-Tu/eEF-1alpha/eIF2-gamma C-terminal domain"/>
    <property type="match status" value="1"/>
</dbReference>
<reference evidence="9" key="1">
    <citation type="submission" date="2021-02" db="EMBL/GenBank/DDBJ databases">
        <authorList>
            <person name="Nowell W R."/>
        </authorList>
    </citation>
    <scope>NUCLEOTIDE SEQUENCE</scope>
</reference>
<keyword evidence="2" id="KW-0963">Cytoplasm</keyword>
<dbReference type="InterPro" id="IPR009000">
    <property type="entry name" value="Transl_B-barrel_sf"/>
</dbReference>
<organism evidence="9 10">
    <name type="scientific">Rotaria sordida</name>
    <dbReference type="NCBI Taxonomy" id="392033"/>
    <lineage>
        <taxon>Eukaryota</taxon>
        <taxon>Metazoa</taxon>
        <taxon>Spiralia</taxon>
        <taxon>Gnathifera</taxon>
        <taxon>Rotifera</taxon>
        <taxon>Eurotatoria</taxon>
        <taxon>Bdelloidea</taxon>
        <taxon>Philodinida</taxon>
        <taxon>Philodinidae</taxon>
        <taxon>Rotaria</taxon>
    </lineage>
</organism>
<dbReference type="AlphaFoldDB" id="A0A818S828"/>
<dbReference type="GO" id="GO:0005525">
    <property type="term" value="F:GTP binding"/>
    <property type="evidence" value="ECO:0007669"/>
    <property type="project" value="UniProtKB-KW"/>
</dbReference>
<dbReference type="PANTHER" id="PTHR23115">
    <property type="entry name" value="TRANSLATION FACTOR"/>
    <property type="match status" value="1"/>
</dbReference>
<dbReference type="CDD" id="cd03704">
    <property type="entry name" value="eRF3_C_III"/>
    <property type="match status" value="1"/>
</dbReference>
<dbReference type="InterPro" id="IPR050100">
    <property type="entry name" value="TRAFAC_GTPase_members"/>
</dbReference>
<dbReference type="GO" id="GO:0005737">
    <property type="term" value="C:cytoplasm"/>
    <property type="evidence" value="ECO:0007669"/>
    <property type="project" value="UniProtKB-SubCell"/>
</dbReference>
<evidence type="ECO:0000313" key="9">
    <source>
        <dbReference type="EMBL" id="CAF3662282.1"/>
    </source>
</evidence>
<evidence type="ECO:0000259" key="7">
    <source>
        <dbReference type="Pfam" id="PF22594"/>
    </source>
</evidence>
<dbReference type="InterPro" id="IPR054696">
    <property type="entry name" value="GTP-eEF1A_C"/>
</dbReference>
<sequence length="499" mass="58505">MAMENFFNGQKEYDNDDNDNVLNRSNSSTFSKNDKNQNKNKELHNIIENLHYENKIINDFVKDLHDENKNLVSGIKDLQCGNKNLFSFIKDLNDEKKKLNDKIDKLKDNIDELEKKSSNRVLKEVFAYLLIPCIEQIKNGFDQMNKEKKGISQQYYEFRKYYNTCTLKMIKYKNKIINNEPLTLISEIIEKFSNEAKLSTDELIELLLEENKRNYNTHDFIEDYIDDFIYGECTENDLIQYIEDKSDVNIIITNNEKDLLIKLMRFNIAHRQKLIPIQSTVINYFDDSQIFNYYIDDSPFRMPIIKQYKDMDTIVMGKIEYGSCHIGDQCLIMPNRKLVKIMNIYYDNGIETDSCICGKNVRLKLKNVEEQDISSGFILCHVHQEPCSVGRIFEAQINILEHKSNIYPGYSTVLHIHTAVAKIQLKKLIRLIDVEKNKTTQENPTFITQNQVAIAIFELSQDKQVICMELFNRFPRLGQFTLQDDGRTFAVGKVLKIIN</sequence>
<accession>A0A818S828</accession>
<feature type="domain" description="GTP-eEF1A C-terminal" evidence="7">
    <location>
        <begin position="393"/>
        <end position="494"/>
    </location>
</feature>
<dbReference type="InterPro" id="IPR009001">
    <property type="entry name" value="Transl_elong_EF1A/Init_IF2_C"/>
</dbReference>
<name>A0A818S828_9BILA</name>
<dbReference type="EMBL" id="CAJNOT010000002">
    <property type="protein sequence ID" value="CAF0757969.1"/>
    <property type="molecule type" value="Genomic_DNA"/>
</dbReference>
<feature type="compositionally biased region" description="Polar residues" evidence="6">
    <location>
        <begin position="20"/>
        <end position="31"/>
    </location>
</feature>